<dbReference type="RefSeq" id="XP_008021243.1">
    <property type="nucleotide sequence ID" value="XM_008023052.1"/>
</dbReference>
<evidence type="ECO:0000313" key="3">
    <source>
        <dbReference type="Proteomes" id="UP000016935"/>
    </source>
</evidence>
<feature type="signal peptide" evidence="1">
    <location>
        <begin position="1"/>
        <end position="21"/>
    </location>
</feature>
<evidence type="ECO:0000256" key="1">
    <source>
        <dbReference type="SAM" id="SignalP"/>
    </source>
</evidence>
<evidence type="ECO:0000313" key="2">
    <source>
        <dbReference type="EMBL" id="EOA91076.1"/>
    </source>
</evidence>
<name>R0J2V4_EXST2</name>
<keyword evidence="1" id="KW-0732">Signal</keyword>
<accession>R0J2V4</accession>
<dbReference type="Proteomes" id="UP000016935">
    <property type="component" value="Unassembled WGS sequence"/>
</dbReference>
<reference evidence="2 3" key="2">
    <citation type="journal article" date="2013" name="PLoS Genet.">
        <title>Comparative genome structure, secondary metabolite, and effector coding capacity across Cochliobolus pathogens.</title>
        <authorList>
            <person name="Condon B.J."/>
            <person name="Leng Y."/>
            <person name="Wu D."/>
            <person name="Bushley K.E."/>
            <person name="Ohm R.A."/>
            <person name="Otillar R."/>
            <person name="Martin J."/>
            <person name="Schackwitz W."/>
            <person name="Grimwood J."/>
            <person name="MohdZainudin N."/>
            <person name="Xue C."/>
            <person name="Wang R."/>
            <person name="Manning V.A."/>
            <person name="Dhillon B."/>
            <person name="Tu Z.J."/>
            <person name="Steffenson B.J."/>
            <person name="Salamov A."/>
            <person name="Sun H."/>
            <person name="Lowry S."/>
            <person name="LaButti K."/>
            <person name="Han J."/>
            <person name="Copeland A."/>
            <person name="Lindquist E."/>
            <person name="Barry K."/>
            <person name="Schmutz J."/>
            <person name="Baker S.E."/>
            <person name="Ciuffetti L.M."/>
            <person name="Grigoriev I.V."/>
            <person name="Zhong S."/>
            <person name="Turgeon B.G."/>
        </authorList>
    </citation>
    <scope>NUCLEOTIDE SEQUENCE [LARGE SCALE GENOMIC DNA]</scope>
    <source>
        <strain evidence="3">28A</strain>
    </source>
</reference>
<keyword evidence="3" id="KW-1185">Reference proteome</keyword>
<protein>
    <submittedName>
        <fullName evidence="2">Uncharacterized protein</fullName>
    </submittedName>
</protein>
<proteinExistence type="predicted"/>
<dbReference type="EMBL" id="KB908482">
    <property type="protein sequence ID" value="EOA91076.1"/>
    <property type="molecule type" value="Genomic_DNA"/>
</dbReference>
<dbReference type="AlphaFoldDB" id="R0J2V4"/>
<dbReference type="HOGENOM" id="CLU_2689372_0_0_1"/>
<sequence length="74" mass="7905">MKFFFAVVPSLLAVFTARVAAGNICGNCEVAGPKVIVFNCWYPPAMNCTAQCSQKQADNKDMVCCDAPDCPPVS</sequence>
<feature type="chain" id="PRO_5004353348" evidence="1">
    <location>
        <begin position="22"/>
        <end position="74"/>
    </location>
</feature>
<reference evidence="2 3" key="1">
    <citation type="journal article" date="2012" name="PLoS Pathog.">
        <title>Diverse lifestyles and strategies of plant pathogenesis encoded in the genomes of eighteen Dothideomycetes fungi.</title>
        <authorList>
            <person name="Ohm R.A."/>
            <person name="Feau N."/>
            <person name="Henrissat B."/>
            <person name="Schoch C.L."/>
            <person name="Horwitz B.A."/>
            <person name="Barry K.W."/>
            <person name="Condon B.J."/>
            <person name="Copeland A.C."/>
            <person name="Dhillon B."/>
            <person name="Glaser F."/>
            <person name="Hesse C.N."/>
            <person name="Kosti I."/>
            <person name="LaButti K."/>
            <person name="Lindquist E.A."/>
            <person name="Lucas S."/>
            <person name="Salamov A.A."/>
            <person name="Bradshaw R.E."/>
            <person name="Ciuffetti L."/>
            <person name="Hamelin R.C."/>
            <person name="Kema G.H.J."/>
            <person name="Lawrence C."/>
            <person name="Scott J.A."/>
            <person name="Spatafora J.W."/>
            <person name="Turgeon B.G."/>
            <person name="de Wit P.J.G.M."/>
            <person name="Zhong S."/>
            <person name="Goodwin S.B."/>
            <person name="Grigoriev I.V."/>
        </authorList>
    </citation>
    <scope>NUCLEOTIDE SEQUENCE [LARGE SCALE GENOMIC DNA]</scope>
    <source>
        <strain evidence="3">28A</strain>
    </source>
</reference>
<dbReference type="GeneID" id="19402881"/>
<gene>
    <name evidence="2" type="ORF">SETTUDRAFT_25170</name>
</gene>
<organism evidence="2 3">
    <name type="scientific">Exserohilum turcicum (strain 28A)</name>
    <name type="common">Northern leaf blight fungus</name>
    <name type="synonym">Setosphaeria turcica</name>
    <dbReference type="NCBI Taxonomy" id="671987"/>
    <lineage>
        <taxon>Eukaryota</taxon>
        <taxon>Fungi</taxon>
        <taxon>Dikarya</taxon>
        <taxon>Ascomycota</taxon>
        <taxon>Pezizomycotina</taxon>
        <taxon>Dothideomycetes</taxon>
        <taxon>Pleosporomycetidae</taxon>
        <taxon>Pleosporales</taxon>
        <taxon>Pleosporineae</taxon>
        <taxon>Pleosporaceae</taxon>
        <taxon>Exserohilum</taxon>
    </lineage>
</organism>